<keyword evidence="13" id="KW-0282">Flagellum</keyword>
<feature type="compositionally biased region" description="Pro residues" evidence="11">
    <location>
        <begin position="34"/>
        <end position="58"/>
    </location>
</feature>
<evidence type="ECO:0000313" key="13">
    <source>
        <dbReference type="EMBL" id="WMT04801.1"/>
    </source>
</evidence>
<evidence type="ECO:0000313" key="14">
    <source>
        <dbReference type="Proteomes" id="UP001229313"/>
    </source>
</evidence>
<evidence type="ECO:0000256" key="8">
    <source>
        <dbReference type="ARBA" id="ARBA00023139"/>
    </source>
</evidence>
<keyword evidence="14" id="KW-1185">Reference proteome</keyword>
<sequence>MSTQANSRHASILALLMILAAGAGPVGARSPAVAAPPPPEPSGPVLEAPPLPMSPPPASALERKGPVDVNDYVGYPATQPAHRVGDAIKVFALKSTWAKPPVASNPQAASSNLLTIIPAEVVAVNPERSVRIRGLLTLDVDGREQTYRVSGLVRRQDLDIDNAVVSNRIADAGLELVDDGGMDPSRRQRTIENMYKFLSLQRAR</sequence>
<comment type="function">
    <text evidence="1">Assembles around the rod to form the L-ring and probably protects the motor/basal body from shearing forces during rotation.</text>
</comment>
<comment type="subcellular location">
    <subcellularLocation>
        <location evidence="2">Bacterial flagellum basal body</location>
    </subcellularLocation>
    <subcellularLocation>
        <location evidence="3">Membrane</location>
        <topology evidence="3">Lipid-anchor</topology>
    </subcellularLocation>
</comment>
<dbReference type="Proteomes" id="UP001229313">
    <property type="component" value="Chromosome"/>
</dbReference>
<keyword evidence="8" id="KW-0564">Palmitate</keyword>
<name>A0ABY9PD31_9GAMM</name>
<evidence type="ECO:0000256" key="9">
    <source>
        <dbReference type="ARBA" id="ARBA00023143"/>
    </source>
</evidence>
<dbReference type="EMBL" id="CP133568">
    <property type="protein sequence ID" value="WMT04801.1"/>
    <property type="molecule type" value="Genomic_DNA"/>
</dbReference>
<keyword evidence="6 12" id="KW-0732">Signal</keyword>
<feature type="region of interest" description="Disordered" evidence="11">
    <location>
        <begin position="28"/>
        <end position="64"/>
    </location>
</feature>
<gene>
    <name evidence="13" type="ORF">RDV84_08165</name>
</gene>
<evidence type="ECO:0000256" key="5">
    <source>
        <dbReference type="ARBA" id="ARBA00011439"/>
    </source>
</evidence>
<dbReference type="RefSeq" id="WP_309153033.1">
    <property type="nucleotide sequence ID" value="NZ_CP133568.1"/>
</dbReference>
<proteinExistence type="inferred from homology"/>
<evidence type="ECO:0000256" key="12">
    <source>
        <dbReference type="SAM" id="SignalP"/>
    </source>
</evidence>
<dbReference type="InterPro" id="IPR000527">
    <property type="entry name" value="Flag_Lring"/>
</dbReference>
<evidence type="ECO:0000256" key="1">
    <source>
        <dbReference type="ARBA" id="ARBA00002591"/>
    </source>
</evidence>
<evidence type="ECO:0000256" key="4">
    <source>
        <dbReference type="ARBA" id="ARBA00006929"/>
    </source>
</evidence>
<keyword evidence="13" id="KW-0966">Cell projection</keyword>
<dbReference type="Pfam" id="PF02107">
    <property type="entry name" value="FlgH"/>
    <property type="match status" value="1"/>
</dbReference>
<accession>A0ABY9PD31</accession>
<organism evidence="13 14">
    <name type="scientific">Lysobacter yananisis</name>
    <dbReference type="NCBI Taxonomy" id="1003114"/>
    <lineage>
        <taxon>Bacteria</taxon>
        <taxon>Pseudomonadati</taxon>
        <taxon>Pseudomonadota</taxon>
        <taxon>Gammaproteobacteria</taxon>
        <taxon>Lysobacterales</taxon>
        <taxon>Lysobacteraceae</taxon>
        <taxon>Lysobacter</taxon>
    </lineage>
</organism>
<keyword evidence="13" id="KW-0969">Cilium</keyword>
<keyword evidence="10" id="KW-0449">Lipoprotein</keyword>
<evidence type="ECO:0000256" key="7">
    <source>
        <dbReference type="ARBA" id="ARBA00023136"/>
    </source>
</evidence>
<evidence type="ECO:0000256" key="2">
    <source>
        <dbReference type="ARBA" id="ARBA00004117"/>
    </source>
</evidence>
<feature type="chain" id="PRO_5045976898" evidence="12">
    <location>
        <begin position="29"/>
        <end position="204"/>
    </location>
</feature>
<keyword evidence="9" id="KW-0975">Bacterial flagellum</keyword>
<keyword evidence="7" id="KW-0472">Membrane</keyword>
<comment type="similarity">
    <text evidence="4">Belongs to the FlgH family.</text>
</comment>
<reference evidence="13 14" key="1">
    <citation type="submission" date="2023-08" db="EMBL/GenBank/DDBJ databases">
        <title>The whole genome sequence of Lysobacter yananisis.</title>
        <authorList>
            <person name="Sun H."/>
        </authorList>
    </citation>
    <scope>NUCLEOTIDE SEQUENCE [LARGE SCALE GENOMIC DNA]</scope>
    <source>
        <strain evidence="13 14">SNNU513</strain>
    </source>
</reference>
<evidence type="ECO:0000256" key="3">
    <source>
        <dbReference type="ARBA" id="ARBA00004635"/>
    </source>
</evidence>
<comment type="subunit">
    <text evidence="5">The basal body constitutes a major portion of the flagellar organelle and consists of four rings (L,P,S, and M) mounted on a central rod.</text>
</comment>
<evidence type="ECO:0000256" key="11">
    <source>
        <dbReference type="SAM" id="MobiDB-lite"/>
    </source>
</evidence>
<evidence type="ECO:0000256" key="10">
    <source>
        <dbReference type="ARBA" id="ARBA00023288"/>
    </source>
</evidence>
<evidence type="ECO:0000256" key="6">
    <source>
        <dbReference type="ARBA" id="ARBA00022729"/>
    </source>
</evidence>
<protein>
    <submittedName>
        <fullName evidence="13">Flagellar basal body L-ring protein FlgH</fullName>
    </submittedName>
</protein>
<feature type="signal peptide" evidence="12">
    <location>
        <begin position="1"/>
        <end position="28"/>
    </location>
</feature>